<feature type="transmembrane region" description="Helical" evidence="1">
    <location>
        <begin position="36"/>
        <end position="55"/>
    </location>
</feature>
<keyword evidence="1" id="KW-0472">Membrane</keyword>
<accession>A0ABQ2YR24</accession>
<gene>
    <name evidence="2" type="ORF">GCM10007160_20110</name>
</gene>
<protein>
    <submittedName>
        <fullName evidence="2">Uncharacterized protein</fullName>
    </submittedName>
</protein>
<dbReference type="RefSeq" id="WP_189468751.1">
    <property type="nucleotide sequence ID" value="NZ_BMXS01000009.1"/>
</dbReference>
<proteinExistence type="predicted"/>
<dbReference type="SUPFAM" id="SSF50156">
    <property type="entry name" value="PDZ domain-like"/>
    <property type="match status" value="1"/>
</dbReference>
<evidence type="ECO:0000313" key="3">
    <source>
        <dbReference type="Proteomes" id="UP000653056"/>
    </source>
</evidence>
<dbReference type="Proteomes" id="UP000653056">
    <property type="component" value="Unassembled WGS sequence"/>
</dbReference>
<dbReference type="EMBL" id="BMXS01000009">
    <property type="protein sequence ID" value="GGX92586.1"/>
    <property type="molecule type" value="Genomic_DNA"/>
</dbReference>
<keyword evidence="3" id="KW-1185">Reference proteome</keyword>
<evidence type="ECO:0000313" key="2">
    <source>
        <dbReference type="EMBL" id="GGX92586.1"/>
    </source>
</evidence>
<organism evidence="2 3">
    <name type="scientific">Litchfieldella qijiaojingensis</name>
    <dbReference type="NCBI Taxonomy" id="980347"/>
    <lineage>
        <taxon>Bacteria</taxon>
        <taxon>Pseudomonadati</taxon>
        <taxon>Pseudomonadota</taxon>
        <taxon>Gammaproteobacteria</taxon>
        <taxon>Oceanospirillales</taxon>
        <taxon>Halomonadaceae</taxon>
        <taxon>Litchfieldella</taxon>
    </lineage>
</organism>
<keyword evidence="1" id="KW-0812">Transmembrane</keyword>
<evidence type="ECO:0000256" key="1">
    <source>
        <dbReference type="SAM" id="Phobius"/>
    </source>
</evidence>
<dbReference type="InterPro" id="IPR036034">
    <property type="entry name" value="PDZ_sf"/>
</dbReference>
<name>A0ABQ2YR24_9GAMM</name>
<reference evidence="3" key="1">
    <citation type="journal article" date="2019" name="Int. J. Syst. Evol. Microbiol.">
        <title>The Global Catalogue of Microorganisms (GCM) 10K type strain sequencing project: providing services to taxonomists for standard genome sequencing and annotation.</title>
        <authorList>
            <consortium name="The Broad Institute Genomics Platform"/>
            <consortium name="The Broad Institute Genome Sequencing Center for Infectious Disease"/>
            <person name="Wu L."/>
            <person name="Ma J."/>
        </authorList>
    </citation>
    <scope>NUCLEOTIDE SEQUENCE [LARGE SCALE GENOMIC DNA]</scope>
    <source>
        <strain evidence="3">KCTC 22228</strain>
    </source>
</reference>
<sequence>MFQRRERNILEIIIWSVTALLSPYSTYLIIKYGDAALIGAPLVNAVLFVAAMLCTKINTSLNDELFEGQEESASHAADADEDIPDELIDVGGLRVLRVAKNSPLRGFGLERGIIRSINGGTPASAEEANQLLVPGNNEIVWVARSGKAMTSTIHTKEIDLKAQFEQIKPRQY</sequence>
<comment type="caution">
    <text evidence="2">The sequence shown here is derived from an EMBL/GenBank/DDBJ whole genome shotgun (WGS) entry which is preliminary data.</text>
</comment>
<keyword evidence="1" id="KW-1133">Transmembrane helix</keyword>
<feature type="transmembrane region" description="Helical" evidence="1">
    <location>
        <begin position="12"/>
        <end position="30"/>
    </location>
</feature>